<gene>
    <name evidence="7" type="ORF">EHE19_018485</name>
</gene>
<dbReference type="Gene3D" id="2.70.98.70">
    <property type="match status" value="1"/>
</dbReference>
<accession>A0A4U7JE97</accession>
<dbReference type="GO" id="GO:0042597">
    <property type="term" value="C:periplasmic space"/>
    <property type="evidence" value="ECO:0007669"/>
    <property type="project" value="UniProtKB-SubCell"/>
</dbReference>
<keyword evidence="8" id="KW-1185">Reference proteome</keyword>
<evidence type="ECO:0000256" key="1">
    <source>
        <dbReference type="ARBA" id="ARBA00004418"/>
    </source>
</evidence>
<dbReference type="Gene3D" id="1.50.10.100">
    <property type="entry name" value="Chondroitin AC/alginate lyase"/>
    <property type="match status" value="1"/>
</dbReference>
<dbReference type="OrthoDB" id="7335480at2"/>
<dbReference type="InterPro" id="IPR008929">
    <property type="entry name" value="Chondroitin_lyas"/>
</dbReference>
<dbReference type="KEGG" id="rher:EHE19_018485"/>
<organism evidence="7 8">
    <name type="scientific">Ruminiclostridium herbifermentans</name>
    <dbReference type="NCBI Taxonomy" id="2488810"/>
    <lineage>
        <taxon>Bacteria</taxon>
        <taxon>Bacillati</taxon>
        <taxon>Bacillota</taxon>
        <taxon>Clostridia</taxon>
        <taxon>Eubacteriales</taxon>
        <taxon>Oscillospiraceae</taxon>
        <taxon>Ruminiclostridium</taxon>
    </lineage>
</organism>
<keyword evidence="3" id="KW-0574">Periplasm</keyword>
<dbReference type="InterPro" id="IPR012480">
    <property type="entry name" value="Hepar_II_III_C"/>
</dbReference>
<dbReference type="AlphaFoldDB" id="A0A4U7JE97"/>
<dbReference type="Pfam" id="PF16889">
    <property type="entry name" value="Hepar_II_III_N"/>
    <property type="match status" value="1"/>
</dbReference>
<keyword evidence="4 7" id="KW-0456">Lyase</keyword>
<dbReference type="Pfam" id="PF07940">
    <property type="entry name" value="Hepar_II_III_C"/>
    <property type="match status" value="1"/>
</dbReference>
<evidence type="ECO:0000259" key="5">
    <source>
        <dbReference type="Pfam" id="PF07940"/>
    </source>
</evidence>
<evidence type="ECO:0000259" key="6">
    <source>
        <dbReference type="Pfam" id="PF16889"/>
    </source>
</evidence>
<name>A0A4U7JE97_9FIRM</name>
<dbReference type="PANTHER" id="PTHR39210">
    <property type="entry name" value="HEPARIN-SULFATE LYASE"/>
    <property type="match status" value="1"/>
</dbReference>
<dbReference type="EMBL" id="CP061336">
    <property type="protein sequence ID" value="QNU66795.1"/>
    <property type="molecule type" value="Genomic_DNA"/>
</dbReference>
<dbReference type="Proteomes" id="UP000306409">
    <property type="component" value="Chromosome"/>
</dbReference>
<evidence type="ECO:0000256" key="3">
    <source>
        <dbReference type="ARBA" id="ARBA00022764"/>
    </source>
</evidence>
<evidence type="ECO:0000256" key="4">
    <source>
        <dbReference type="ARBA" id="ARBA00023239"/>
    </source>
</evidence>
<comment type="subcellular location">
    <subcellularLocation>
        <location evidence="1">Periplasm</location>
    </subcellularLocation>
</comment>
<sequence>MLDVLQILKRKELWIPYLKKYSRRYVNKVSYNTKKKFGIDPLDIDISRLQKYLKRNSGSLTYKYVTNHMQCSFLCEDFESSAKKLKADKDFMSKLEMTANNVCNKKFLVLGREFDCVYNKNTEHYRWHDDIIADYSYVLSHYSLVRAKNNVPGVDIKNVWELSRMQYLFAPALFWRLTGDEKAAKIVISVIEDWINCNGLEEGPNWNIAMEAGIRVSNMILAFQLISNYEGIDDCFIEKIVASVYQHMNFILRNEENVAGRTSNHYLGGLLGLLAVSSTFTFLPNANFVYEYARQSFEIEIEKQILSDGGGFEGSTAYQRLVGEMFSLAAIVMKNTHTQVSKMYFSRIEAIADYASAISKTDGSFPQIGDNDGGRIFQLFKEKNNSNAFMVSLASAFIGKIFYQPLCKEVLCFVKRDEEGAIKCGETLRVFPESRHALYKAGNIYCILTAGDAHRFDMGGHVHNDKLSFELMYKGKNFIVDPGSGCYTSYPDIRKAFLSIKQHSTIQIGNFEQNISHSPFSKIKNSSTTNEIFVNGNFDKAELNAKISVFHDNVECIQIRKILIDKDSCITIEDCISSAFTQKCICRYVLHPDVSVEIIGNTAKMENDGISIVLKAPDVLHCSEGLYSDNYGQWKKTQIIWCEIYNRLPDVNKFYTQIEFLNDRAMQLH</sequence>
<feature type="domain" description="Heparin-sulfate lyase N-terminal" evidence="6">
    <location>
        <begin position="139"/>
        <end position="371"/>
    </location>
</feature>
<reference evidence="7 8" key="1">
    <citation type="submission" date="2020-09" db="EMBL/GenBank/DDBJ databases">
        <title>Characterization and genome sequencing of Ruminiclostridium sp. nov. MA18.</title>
        <authorList>
            <person name="Rettenmaier R."/>
            <person name="Kowollik M.-L."/>
            <person name="Liebl W."/>
            <person name="Zverlov V."/>
        </authorList>
    </citation>
    <scope>NUCLEOTIDE SEQUENCE [LARGE SCALE GENOMIC DNA]</scope>
    <source>
        <strain evidence="7 8">MA18</strain>
    </source>
</reference>
<dbReference type="PANTHER" id="PTHR39210:SF1">
    <property type="entry name" value="HEPARIN-SULFATE LYASE"/>
    <property type="match status" value="1"/>
</dbReference>
<keyword evidence="2" id="KW-0732">Signal</keyword>
<dbReference type="SUPFAM" id="SSF48230">
    <property type="entry name" value="Chondroitin AC/alginate lyase"/>
    <property type="match status" value="1"/>
</dbReference>
<evidence type="ECO:0000313" key="8">
    <source>
        <dbReference type="Proteomes" id="UP000306409"/>
    </source>
</evidence>
<feature type="domain" description="Heparinase II/III-like C-terminal" evidence="5">
    <location>
        <begin position="428"/>
        <end position="637"/>
    </location>
</feature>
<dbReference type="InterPro" id="IPR031680">
    <property type="entry name" value="Hepar_II_III_N"/>
</dbReference>
<dbReference type="RefSeq" id="WP_137698619.1">
    <property type="nucleotide sequence ID" value="NZ_CP061336.1"/>
</dbReference>
<proteinExistence type="predicted"/>
<evidence type="ECO:0000256" key="2">
    <source>
        <dbReference type="ARBA" id="ARBA00022729"/>
    </source>
</evidence>
<dbReference type="GO" id="GO:0016829">
    <property type="term" value="F:lyase activity"/>
    <property type="evidence" value="ECO:0007669"/>
    <property type="project" value="UniProtKB-KW"/>
</dbReference>
<evidence type="ECO:0000313" key="7">
    <source>
        <dbReference type="EMBL" id="QNU66795.1"/>
    </source>
</evidence>
<protein>
    <submittedName>
        <fullName evidence="7">Alginate lyase family protein</fullName>
    </submittedName>
</protein>